<dbReference type="Pfam" id="PF13176">
    <property type="entry name" value="TPR_7"/>
    <property type="match status" value="1"/>
</dbReference>
<keyword evidence="5" id="KW-0812">Transmembrane</keyword>
<keyword evidence="2 3" id="KW-0802">TPR repeat</keyword>
<sequence>MRINPFYVLCFFVAVFTLTLLVYPTRRELAELYLASGDIQRSKDIIDKAVAEDGSDYPLLITAAEVYHLLGKPEQAIDFLLKARPLKPRNVAMLNSLATYYQWNMQPLLAMPVYEEILAADPGRTDILRTLVSHYRYYGMPDKESLALARLIQLESTTATKTALAIRSVLREELLGLAGLRLAGDYDPLRDLLMQQLFVVSENLEEELRDGATVSTEEYTTYCLEHFMRTGMVQQGGQFATRLDTLQGGVAARLRLAQVLQWNNLLPEAVAYLKDVDRQVPRNEEVLVALSRAARDAEDMQTVEYALESLTNAVPDKTEYAEQLAEVYLANNQVDKALNLFDRLLATAVDTLRILGRMLTAALFSGEPSTMRLALEKALPFPTDRPDIVETKVELHLALNEPEKAYVLLREAADKNTPDHEQLVRLLDVAAATGQPPLVVDAVRLALGREPDNVDFMRAGADALLTVSEPAEAYRLLKKIATATRLEPDTLTMLEAAGYTGTPATVEEAATLAATLHPASRTVMDTAAEVLLWVENPVKALPYAVKAARLSKGDREQVMRMVEIASFTGDPARFLEALRIAGTLRPDDEDLAMTSAQALAAQGDASAFESLLSRFMRSGKDVALLRRWATMAEEAGLVEQAFRLWYQIYRADTTDTNLGRKVARLAFDTGHYTIAAQTWTHLADASRNDFEAASGAGAAWAAAGDTAKALRYFEQALAIRPQDRPTMLEVARNALYTGKYERSVDMYESYGLASLEENDRFALAEAYGNTGKAAKALEFFGPLLDRDPLPKDRALLITRLFNLAGQRQRAEKLYPRLTRAYGDDSTFLANLGAEAFFAEHLPPALAIFNKLLETEPENATALKGSAMVYAEQGNTRAAIERFRMFNSRYPDDGDAHFRLAELYTRTGRTELALREYKTAARLLKRVLRPPDASGPSGIFGPSGKSGKSDSTDNNRTTRVKALQPQGPEAPRSTQ</sequence>
<evidence type="ECO:0000256" key="1">
    <source>
        <dbReference type="ARBA" id="ARBA00022737"/>
    </source>
</evidence>
<feature type="repeat" description="TPR" evidence="3">
    <location>
        <begin position="690"/>
        <end position="723"/>
    </location>
</feature>
<dbReference type="Gene3D" id="1.25.40.10">
    <property type="entry name" value="Tetratricopeptide repeat domain"/>
    <property type="match status" value="4"/>
</dbReference>
<dbReference type="SMART" id="SM00028">
    <property type="entry name" value="TPR"/>
    <property type="match status" value="10"/>
</dbReference>
<keyword evidence="1" id="KW-0677">Repeat</keyword>
<dbReference type="InterPro" id="IPR019734">
    <property type="entry name" value="TPR_rpt"/>
</dbReference>
<keyword evidence="5" id="KW-1133">Transmembrane helix</keyword>
<gene>
    <name evidence="6" type="ORF">DSM101010T_13990</name>
</gene>
<feature type="region of interest" description="Disordered" evidence="4">
    <location>
        <begin position="927"/>
        <end position="974"/>
    </location>
</feature>
<dbReference type="PROSITE" id="PS50005">
    <property type="entry name" value="TPR"/>
    <property type="match status" value="1"/>
</dbReference>
<dbReference type="InterPro" id="IPR011990">
    <property type="entry name" value="TPR-like_helical_dom_sf"/>
</dbReference>
<dbReference type="PANTHER" id="PTHR45586:SF1">
    <property type="entry name" value="LIPOPOLYSACCHARIDE ASSEMBLY PROTEIN B"/>
    <property type="match status" value="1"/>
</dbReference>
<dbReference type="AlphaFoldDB" id="A0A7J0BIX1"/>
<dbReference type="InterPro" id="IPR051012">
    <property type="entry name" value="CellSynth/LPSAsmb/PSIAsmb"/>
</dbReference>
<evidence type="ECO:0000313" key="6">
    <source>
        <dbReference type="EMBL" id="GFM33034.1"/>
    </source>
</evidence>
<evidence type="ECO:0000256" key="4">
    <source>
        <dbReference type="SAM" id="MobiDB-lite"/>
    </source>
</evidence>
<dbReference type="Proteomes" id="UP000503840">
    <property type="component" value="Unassembled WGS sequence"/>
</dbReference>
<dbReference type="PANTHER" id="PTHR45586">
    <property type="entry name" value="TPR REPEAT-CONTAINING PROTEIN PA4667"/>
    <property type="match status" value="1"/>
</dbReference>
<organism evidence="6 7">
    <name type="scientific">Desulfovibrio subterraneus</name>
    <dbReference type="NCBI Taxonomy" id="2718620"/>
    <lineage>
        <taxon>Bacteria</taxon>
        <taxon>Pseudomonadati</taxon>
        <taxon>Thermodesulfobacteriota</taxon>
        <taxon>Desulfovibrionia</taxon>
        <taxon>Desulfovibrionales</taxon>
        <taxon>Desulfovibrionaceae</taxon>
        <taxon>Desulfovibrio</taxon>
    </lineage>
</organism>
<name>A0A7J0BIX1_9BACT</name>
<keyword evidence="7" id="KW-1185">Reference proteome</keyword>
<evidence type="ECO:0000256" key="3">
    <source>
        <dbReference type="PROSITE-ProRule" id="PRU00339"/>
    </source>
</evidence>
<comment type="caution">
    <text evidence="6">The sequence shown here is derived from an EMBL/GenBank/DDBJ whole genome shotgun (WGS) entry which is preliminary data.</text>
</comment>
<dbReference type="Pfam" id="PF13432">
    <property type="entry name" value="TPR_16"/>
    <property type="match status" value="2"/>
</dbReference>
<dbReference type="SUPFAM" id="SSF48452">
    <property type="entry name" value="TPR-like"/>
    <property type="match status" value="4"/>
</dbReference>
<evidence type="ECO:0000256" key="5">
    <source>
        <dbReference type="SAM" id="Phobius"/>
    </source>
</evidence>
<evidence type="ECO:0000313" key="7">
    <source>
        <dbReference type="Proteomes" id="UP000503840"/>
    </source>
</evidence>
<evidence type="ECO:0008006" key="8">
    <source>
        <dbReference type="Google" id="ProtNLM"/>
    </source>
</evidence>
<dbReference type="RefSeq" id="WP_174404728.1">
    <property type="nucleotide sequence ID" value="NZ_BLVO01000013.1"/>
</dbReference>
<accession>A0A7J0BIX1</accession>
<protein>
    <recommendedName>
        <fullName evidence="8">Tetratricopeptide repeat protein</fullName>
    </recommendedName>
</protein>
<feature type="transmembrane region" description="Helical" evidence="5">
    <location>
        <begin position="6"/>
        <end position="23"/>
    </location>
</feature>
<evidence type="ECO:0000256" key="2">
    <source>
        <dbReference type="ARBA" id="ARBA00022803"/>
    </source>
</evidence>
<dbReference type="EMBL" id="BLVO01000013">
    <property type="protein sequence ID" value="GFM33034.1"/>
    <property type="molecule type" value="Genomic_DNA"/>
</dbReference>
<keyword evidence="5" id="KW-0472">Membrane</keyword>
<reference evidence="6 7" key="1">
    <citation type="submission" date="2020-05" db="EMBL/GenBank/DDBJ databases">
        <title>Draft genome sequence of Desulfovibrio sp. strain HN2T.</title>
        <authorList>
            <person name="Ueno A."/>
            <person name="Tamazawa S."/>
            <person name="Tamamura S."/>
            <person name="Murakami T."/>
            <person name="Kiyama T."/>
            <person name="Inomata H."/>
            <person name="Amano Y."/>
            <person name="Miyakawa K."/>
            <person name="Tamaki H."/>
            <person name="Naganuma T."/>
            <person name="Kaneko K."/>
        </authorList>
    </citation>
    <scope>NUCLEOTIDE SEQUENCE [LARGE SCALE GENOMIC DNA]</scope>
    <source>
        <strain evidence="6 7">HN2</strain>
    </source>
</reference>
<proteinExistence type="predicted"/>